<dbReference type="InterPro" id="IPR032315">
    <property type="entry name" value="DUF4846"/>
</dbReference>
<reference evidence="3" key="1">
    <citation type="submission" date="2016-10" db="EMBL/GenBank/DDBJ databases">
        <authorList>
            <person name="Varghese N."/>
            <person name="Submissions S."/>
        </authorList>
    </citation>
    <scope>NUCLEOTIDE SEQUENCE [LARGE SCALE GENOMIC DNA]</scope>
    <source>
        <strain evidence="3">DSM 24740</strain>
    </source>
</reference>
<feature type="chain" id="PRO_5011634713" description="DUF4846 domain-containing protein" evidence="1">
    <location>
        <begin position="22"/>
        <end position="288"/>
    </location>
</feature>
<dbReference type="AlphaFoldDB" id="A0A1H9MLN2"/>
<keyword evidence="3" id="KW-1185">Reference proteome</keyword>
<evidence type="ECO:0008006" key="4">
    <source>
        <dbReference type="Google" id="ProtNLM"/>
    </source>
</evidence>
<dbReference type="PROSITE" id="PS51257">
    <property type="entry name" value="PROKAR_LIPOPROTEIN"/>
    <property type="match status" value="1"/>
</dbReference>
<dbReference type="InParanoid" id="A0A1H9MLN2"/>
<protein>
    <recommendedName>
        <fullName evidence="4">DUF4846 domain-containing protein</fullName>
    </recommendedName>
</protein>
<dbReference type="Pfam" id="PF16138">
    <property type="entry name" value="DUF4846"/>
    <property type="match status" value="1"/>
</dbReference>
<dbReference type="RefSeq" id="WP_090172452.1">
    <property type="nucleotide sequence ID" value="NZ_FOFB01000030.1"/>
</dbReference>
<accession>A0A1H9MLN2</accession>
<proteinExistence type="predicted"/>
<feature type="signal peptide" evidence="1">
    <location>
        <begin position="1"/>
        <end position="21"/>
    </location>
</feature>
<organism evidence="2 3">
    <name type="scientific">Neolewinella agarilytica</name>
    <dbReference type="NCBI Taxonomy" id="478744"/>
    <lineage>
        <taxon>Bacteria</taxon>
        <taxon>Pseudomonadati</taxon>
        <taxon>Bacteroidota</taxon>
        <taxon>Saprospiria</taxon>
        <taxon>Saprospirales</taxon>
        <taxon>Lewinellaceae</taxon>
        <taxon>Neolewinella</taxon>
    </lineage>
</organism>
<evidence type="ECO:0000256" key="1">
    <source>
        <dbReference type="SAM" id="SignalP"/>
    </source>
</evidence>
<dbReference type="Proteomes" id="UP000199021">
    <property type="component" value="Unassembled WGS sequence"/>
</dbReference>
<dbReference type="STRING" id="478744.SAMN05444359_13011"/>
<gene>
    <name evidence="2" type="ORF">SAMN05444359_13011</name>
</gene>
<evidence type="ECO:0000313" key="2">
    <source>
        <dbReference type="EMBL" id="SER24602.1"/>
    </source>
</evidence>
<dbReference type="OrthoDB" id="5511471at2"/>
<evidence type="ECO:0000313" key="3">
    <source>
        <dbReference type="Proteomes" id="UP000199021"/>
    </source>
</evidence>
<name>A0A1H9MLN2_9BACT</name>
<keyword evidence="1" id="KW-0732">Signal</keyword>
<sequence>MRMLCLLFSLLTLIACGEAPAQGELPESLPTEREPFRWINTEGATIATRFSAPESFVRRGLEENTFGHYLRFQPLKPDGTEVHLFSGAPKANQTAHAAVLDLDVGQRDLQQCADAIMRLRAEYLFAEKRYNDIHFNFVSGFKAEYSRWRAGERISVKGNRVSWTASRGATPGYTAFRKYLTMVFSYAGTASLVHELKPKPVADILIGDVFIRGGSPGHAVIVVDRVVQPETGEVRVLLAQSYMPAQDIHVLRNPSAQDGSPWYTVADFGEGVLTPEWRFRPDELRTFQ</sequence>
<dbReference type="EMBL" id="FOFB01000030">
    <property type="protein sequence ID" value="SER24602.1"/>
    <property type="molecule type" value="Genomic_DNA"/>
</dbReference>